<reference evidence="1" key="1">
    <citation type="submission" date="2022-04" db="EMBL/GenBank/DDBJ databases">
        <title>Genome of the entomopathogenic fungus Entomophthora muscae.</title>
        <authorList>
            <person name="Elya C."/>
            <person name="Lovett B.R."/>
            <person name="Lee E."/>
            <person name="Macias A.M."/>
            <person name="Hajek A.E."/>
            <person name="De Bivort B.L."/>
            <person name="Kasson M.T."/>
            <person name="De Fine Licht H.H."/>
            <person name="Stajich J.E."/>
        </authorList>
    </citation>
    <scope>NUCLEOTIDE SEQUENCE</scope>
    <source>
        <strain evidence="1">Berkeley</strain>
    </source>
</reference>
<evidence type="ECO:0000313" key="2">
    <source>
        <dbReference type="Proteomes" id="UP001165960"/>
    </source>
</evidence>
<sequence length="181" mass="21070">MSSSALPPMLLPSNLASSPSLTQQYPIYSQAYPQTPMFVSPNVRANSWSGQPMEQFANPYGWASSPNQYYMDSQFDSRNRSYYIPQMYPFSTVGLKHDSRMHHSFSDRPHLCNYPGCGRMFKRLEHLKRHHRSIHTNERPYHCLHPKCNKSFSRSDNLAQHMRIHRQTISSQQDLCNNCPC</sequence>
<name>A0ACC2RPK1_9FUNG</name>
<dbReference type="EMBL" id="QTSX02006902">
    <property type="protein sequence ID" value="KAJ9051989.1"/>
    <property type="molecule type" value="Genomic_DNA"/>
</dbReference>
<keyword evidence="2" id="KW-1185">Reference proteome</keyword>
<evidence type="ECO:0000313" key="1">
    <source>
        <dbReference type="EMBL" id="KAJ9051989.1"/>
    </source>
</evidence>
<protein>
    <submittedName>
        <fullName evidence="1">Uncharacterized protein</fullName>
    </submittedName>
</protein>
<accession>A0ACC2RPK1</accession>
<gene>
    <name evidence="1" type="ORF">DSO57_1038642</name>
</gene>
<dbReference type="Proteomes" id="UP001165960">
    <property type="component" value="Unassembled WGS sequence"/>
</dbReference>
<comment type="caution">
    <text evidence="1">The sequence shown here is derived from an EMBL/GenBank/DDBJ whole genome shotgun (WGS) entry which is preliminary data.</text>
</comment>
<organism evidence="1 2">
    <name type="scientific">Entomophthora muscae</name>
    <dbReference type="NCBI Taxonomy" id="34485"/>
    <lineage>
        <taxon>Eukaryota</taxon>
        <taxon>Fungi</taxon>
        <taxon>Fungi incertae sedis</taxon>
        <taxon>Zoopagomycota</taxon>
        <taxon>Entomophthoromycotina</taxon>
        <taxon>Entomophthoromycetes</taxon>
        <taxon>Entomophthorales</taxon>
        <taxon>Entomophthoraceae</taxon>
        <taxon>Entomophthora</taxon>
    </lineage>
</organism>
<proteinExistence type="predicted"/>